<dbReference type="Proteomes" id="UP001153555">
    <property type="component" value="Unassembled WGS sequence"/>
</dbReference>
<organism evidence="1 2">
    <name type="scientific">Striga hermonthica</name>
    <name type="common">Purple witchweed</name>
    <name type="synonym">Buchnera hermonthica</name>
    <dbReference type="NCBI Taxonomy" id="68872"/>
    <lineage>
        <taxon>Eukaryota</taxon>
        <taxon>Viridiplantae</taxon>
        <taxon>Streptophyta</taxon>
        <taxon>Embryophyta</taxon>
        <taxon>Tracheophyta</taxon>
        <taxon>Spermatophyta</taxon>
        <taxon>Magnoliopsida</taxon>
        <taxon>eudicotyledons</taxon>
        <taxon>Gunneridae</taxon>
        <taxon>Pentapetalae</taxon>
        <taxon>asterids</taxon>
        <taxon>lamiids</taxon>
        <taxon>Lamiales</taxon>
        <taxon>Orobanchaceae</taxon>
        <taxon>Buchnereae</taxon>
        <taxon>Striga</taxon>
    </lineage>
</organism>
<comment type="caution">
    <text evidence="1">The sequence shown here is derived from an EMBL/GenBank/DDBJ whole genome shotgun (WGS) entry which is preliminary data.</text>
</comment>
<dbReference type="AlphaFoldDB" id="A0A9N7NRS3"/>
<evidence type="ECO:0000313" key="2">
    <source>
        <dbReference type="Proteomes" id="UP001153555"/>
    </source>
</evidence>
<reference evidence="1" key="1">
    <citation type="submission" date="2019-12" db="EMBL/GenBank/DDBJ databases">
        <authorList>
            <person name="Scholes J."/>
        </authorList>
    </citation>
    <scope>NUCLEOTIDE SEQUENCE</scope>
</reference>
<gene>
    <name evidence="1" type="ORF">SHERM_29364</name>
</gene>
<keyword evidence="2" id="KW-1185">Reference proteome</keyword>
<dbReference type="EMBL" id="CACSLK010027843">
    <property type="protein sequence ID" value="CAA0834122.1"/>
    <property type="molecule type" value="Genomic_DNA"/>
</dbReference>
<feature type="non-terminal residue" evidence="1">
    <location>
        <position position="1"/>
    </location>
</feature>
<name>A0A9N7NRS3_STRHE</name>
<accession>A0A9N7NRS3</accession>
<protein>
    <submittedName>
        <fullName evidence="1">Uncharacterized protein</fullName>
    </submittedName>
</protein>
<sequence length="85" mass="9385">QGRPNLGHKSVLGCYNARELKVGCSRATRAEVCEDTRASQAETRAARAVRPARFSFTHAGNKKRKIADCGFRTHDLAQGIYAQDH</sequence>
<proteinExistence type="predicted"/>
<feature type="non-terminal residue" evidence="1">
    <location>
        <position position="85"/>
    </location>
</feature>
<evidence type="ECO:0000313" key="1">
    <source>
        <dbReference type="EMBL" id="CAA0834122.1"/>
    </source>
</evidence>